<evidence type="ECO:0000313" key="2">
    <source>
        <dbReference type="Proteomes" id="UP000547510"/>
    </source>
</evidence>
<protein>
    <submittedName>
        <fullName evidence="1">Uncharacterized protein</fullName>
    </submittedName>
</protein>
<evidence type="ECO:0000313" key="1">
    <source>
        <dbReference type="EMBL" id="MBB5957002.1"/>
    </source>
</evidence>
<accession>A0A841CEL7</accession>
<dbReference type="AlphaFoldDB" id="A0A841CEL7"/>
<dbReference type="RefSeq" id="WP_184691767.1">
    <property type="nucleotide sequence ID" value="NZ_JACHJN010000005.1"/>
</dbReference>
<gene>
    <name evidence="1" type="ORF">FHS29_003595</name>
</gene>
<keyword evidence="2" id="KW-1185">Reference proteome</keyword>
<dbReference type="Proteomes" id="UP000547510">
    <property type="component" value="Unassembled WGS sequence"/>
</dbReference>
<reference evidence="1 2" key="1">
    <citation type="submission" date="2020-08" db="EMBL/GenBank/DDBJ databases">
        <title>Genomic Encyclopedia of Type Strains, Phase III (KMG-III): the genomes of soil and plant-associated and newly described type strains.</title>
        <authorList>
            <person name="Whitman W."/>
        </authorList>
    </citation>
    <scope>NUCLEOTIDE SEQUENCE [LARGE SCALE GENOMIC DNA]</scope>
    <source>
        <strain evidence="1 2">CECT 8640</strain>
    </source>
</reference>
<name>A0A841CEL7_9PSEU</name>
<organism evidence="1 2">
    <name type="scientific">Saccharothrix tamanrassetensis</name>
    <dbReference type="NCBI Taxonomy" id="1051531"/>
    <lineage>
        <taxon>Bacteria</taxon>
        <taxon>Bacillati</taxon>
        <taxon>Actinomycetota</taxon>
        <taxon>Actinomycetes</taxon>
        <taxon>Pseudonocardiales</taxon>
        <taxon>Pseudonocardiaceae</taxon>
        <taxon>Saccharothrix</taxon>
    </lineage>
</organism>
<proteinExistence type="predicted"/>
<comment type="caution">
    <text evidence="1">The sequence shown here is derived from an EMBL/GenBank/DDBJ whole genome shotgun (WGS) entry which is preliminary data.</text>
</comment>
<sequence>MRRVRARLERGGLNTNDAVLSFEEFVAEMVAEDAPRLLSRPPDVSARLVWVDQSSSARA</sequence>
<dbReference type="EMBL" id="JACHJN010000005">
    <property type="protein sequence ID" value="MBB5957002.1"/>
    <property type="molecule type" value="Genomic_DNA"/>
</dbReference>